<dbReference type="SUPFAM" id="SSF46689">
    <property type="entry name" value="Homeodomain-like"/>
    <property type="match status" value="1"/>
</dbReference>
<dbReference type="PROSITE" id="PS50977">
    <property type="entry name" value="HTH_TETR_2"/>
    <property type="match status" value="1"/>
</dbReference>
<dbReference type="PANTHER" id="PTHR30055:SF146">
    <property type="entry name" value="HTH-TYPE TRANSCRIPTIONAL DUAL REGULATOR CECR"/>
    <property type="match status" value="1"/>
</dbReference>
<keyword evidence="1 2" id="KW-0238">DNA-binding</keyword>
<dbReference type="AlphaFoldDB" id="A0A1G7WG53"/>
<dbReference type="Gene3D" id="1.10.357.10">
    <property type="entry name" value="Tetracycline Repressor, domain 2"/>
    <property type="match status" value="1"/>
</dbReference>
<organism evidence="4 5">
    <name type="scientific">Microbacterium pygmaeum</name>
    <dbReference type="NCBI Taxonomy" id="370764"/>
    <lineage>
        <taxon>Bacteria</taxon>
        <taxon>Bacillati</taxon>
        <taxon>Actinomycetota</taxon>
        <taxon>Actinomycetes</taxon>
        <taxon>Micrococcales</taxon>
        <taxon>Microbacteriaceae</taxon>
        <taxon>Microbacterium</taxon>
    </lineage>
</organism>
<dbReference type="OrthoDB" id="116659at2"/>
<evidence type="ECO:0000256" key="1">
    <source>
        <dbReference type="ARBA" id="ARBA00023125"/>
    </source>
</evidence>
<dbReference type="PROSITE" id="PS01081">
    <property type="entry name" value="HTH_TETR_1"/>
    <property type="match status" value="1"/>
</dbReference>
<dbReference type="Proteomes" id="UP000199009">
    <property type="component" value="Chromosome I"/>
</dbReference>
<dbReference type="GO" id="GO:0003700">
    <property type="term" value="F:DNA-binding transcription factor activity"/>
    <property type="evidence" value="ECO:0007669"/>
    <property type="project" value="TreeGrafter"/>
</dbReference>
<evidence type="ECO:0000313" key="4">
    <source>
        <dbReference type="EMBL" id="SDG70921.1"/>
    </source>
</evidence>
<keyword evidence="5" id="KW-1185">Reference proteome</keyword>
<name>A0A1G7WG53_9MICO</name>
<accession>A0A1G7WG53</accession>
<feature type="DNA-binding region" description="H-T-H motif" evidence="2">
    <location>
        <begin position="37"/>
        <end position="56"/>
    </location>
</feature>
<dbReference type="Pfam" id="PF00440">
    <property type="entry name" value="TetR_N"/>
    <property type="match status" value="1"/>
</dbReference>
<evidence type="ECO:0000256" key="2">
    <source>
        <dbReference type="PROSITE-ProRule" id="PRU00335"/>
    </source>
</evidence>
<evidence type="ECO:0000259" key="3">
    <source>
        <dbReference type="PROSITE" id="PS50977"/>
    </source>
</evidence>
<protein>
    <submittedName>
        <fullName evidence="4">DNA-binding transcriptional regulator, AcrR family</fullName>
    </submittedName>
</protein>
<evidence type="ECO:0000313" key="5">
    <source>
        <dbReference type="Proteomes" id="UP000199009"/>
    </source>
</evidence>
<reference evidence="4 5" key="1">
    <citation type="submission" date="2016-10" db="EMBL/GenBank/DDBJ databases">
        <authorList>
            <person name="de Groot N.N."/>
        </authorList>
    </citation>
    <scope>NUCLEOTIDE SEQUENCE [LARGE SCALE GENOMIC DNA]</scope>
    <source>
        <strain evidence="4 5">DSM 23142</strain>
    </source>
</reference>
<dbReference type="InterPro" id="IPR023772">
    <property type="entry name" value="DNA-bd_HTH_TetR-type_CS"/>
</dbReference>
<gene>
    <name evidence="4" type="ORF">SAMN04489810_1063</name>
</gene>
<feature type="domain" description="HTH tetR-type" evidence="3">
    <location>
        <begin position="14"/>
        <end position="74"/>
    </location>
</feature>
<dbReference type="PANTHER" id="PTHR30055">
    <property type="entry name" value="HTH-TYPE TRANSCRIPTIONAL REGULATOR RUTR"/>
    <property type="match status" value="1"/>
</dbReference>
<dbReference type="RefSeq" id="WP_157681763.1">
    <property type="nucleotide sequence ID" value="NZ_LT629692.1"/>
</dbReference>
<sequence length="220" mass="23701">MEIVRPATQAMRRAATRERIVRAGSDLFETRGYDETSIRDISAAAGVAARTVYLHFESKAAILLAYFDDWIDDFVAAICAGPPGEDVDAAVARAYAVLDAEGKVDNRTFDEMGGPHPIIELFASSNLDIPGHVLQSWVRAQDVLTEHFAGTERAGHGSVVPRTKAAAIFATWMVVLLSYRDERSGAGSHAGPLHEIAFAALRQFGSGLNPRDARGAGDHP</sequence>
<dbReference type="InterPro" id="IPR009057">
    <property type="entry name" value="Homeodomain-like_sf"/>
</dbReference>
<dbReference type="InterPro" id="IPR050109">
    <property type="entry name" value="HTH-type_TetR-like_transc_reg"/>
</dbReference>
<dbReference type="EMBL" id="LT629692">
    <property type="protein sequence ID" value="SDG70921.1"/>
    <property type="molecule type" value="Genomic_DNA"/>
</dbReference>
<dbReference type="InterPro" id="IPR001647">
    <property type="entry name" value="HTH_TetR"/>
</dbReference>
<dbReference type="GO" id="GO:0000976">
    <property type="term" value="F:transcription cis-regulatory region binding"/>
    <property type="evidence" value="ECO:0007669"/>
    <property type="project" value="TreeGrafter"/>
</dbReference>
<proteinExistence type="predicted"/>
<dbReference type="PRINTS" id="PR00455">
    <property type="entry name" value="HTHTETR"/>
</dbReference>